<reference evidence="1 2" key="1">
    <citation type="submission" date="2019-10" db="EMBL/GenBank/DDBJ databases">
        <title>The completed genome of Lactobacillus harbinensis M1.</title>
        <authorList>
            <person name="Zheng Y."/>
        </authorList>
    </citation>
    <scope>NUCLEOTIDE SEQUENCE [LARGE SCALE GENOMIC DNA]</scope>
    <source>
        <strain evidence="1 2">M1</strain>
    </source>
</reference>
<evidence type="ECO:0000313" key="2">
    <source>
        <dbReference type="Proteomes" id="UP000326779"/>
    </source>
</evidence>
<accession>A0A5P8M3P8</accession>
<sequence length="100" mass="11358">MLPLREDGPYPYRLLVKTGTGYIGYRVGAAIYARARLFAKYDPVLTIVRIDDAYDFTNDQDKLPTVLKETGGHAVLIQYTETLLKPEADPTDKTSDWQDF</sequence>
<organism evidence="1 2">
    <name type="scientific">Schleiferilactobacillus harbinensis</name>
    <dbReference type="NCBI Taxonomy" id="304207"/>
    <lineage>
        <taxon>Bacteria</taxon>
        <taxon>Bacillati</taxon>
        <taxon>Bacillota</taxon>
        <taxon>Bacilli</taxon>
        <taxon>Lactobacillales</taxon>
        <taxon>Lactobacillaceae</taxon>
        <taxon>Schleiferilactobacillus</taxon>
    </lineage>
</organism>
<dbReference type="RefSeq" id="WP_152260525.1">
    <property type="nucleotide sequence ID" value="NZ_CP045143.1"/>
</dbReference>
<evidence type="ECO:0000313" key="1">
    <source>
        <dbReference type="EMBL" id="QFR23099.1"/>
    </source>
</evidence>
<dbReference type="Proteomes" id="UP000326779">
    <property type="component" value="Chromosome"/>
</dbReference>
<proteinExistence type="predicted"/>
<dbReference type="EMBL" id="CP045143">
    <property type="protein sequence ID" value="QFR23099.1"/>
    <property type="molecule type" value="Genomic_DNA"/>
</dbReference>
<dbReference type="AlphaFoldDB" id="A0A5P8M3P8"/>
<gene>
    <name evidence="1" type="ORF">D1010_06585</name>
</gene>
<protein>
    <submittedName>
        <fullName evidence="1">Uncharacterized protein</fullName>
    </submittedName>
</protein>
<dbReference type="KEGG" id="lhb:D1010_06585"/>
<name>A0A5P8M3P8_9LACO</name>